<gene>
    <name evidence="2" type="ORF">HMPREF1991_02737</name>
</gene>
<dbReference type="Proteomes" id="UP000027442">
    <property type="component" value="Unassembled WGS sequence"/>
</dbReference>
<evidence type="ECO:0000313" key="3">
    <source>
        <dbReference type="Proteomes" id="UP000027442"/>
    </source>
</evidence>
<dbReference type="PATRIC" id="fig|1122985.7.peg.2832"/>
<reference evidence="2 3" key="1">
    <citation type="submission" date="2013-08" db="EMBL/GenBank/DDBJ databases">
        <authorList>
            <person name="Weinstock G."/>
            <person name="Sodergren E."/>
            <person name="Wylie T."/>
            <person name="Fulton L."/>
            <person name="Fulton R."/>
            <person name="Fronick C."/>
            <person name="O'Laughlin M."/>
            <person name="Godfrey J."/>
            <person name="Miner T."/>
            <person name="Herter B."/>
            <person name="Appelbaum E."/>
            <person name="Cordes M."/>
            <person name="Lek S."/>
            <person name="Wollam A."/>
            <person name="Pepin K.H."/>
            <person name="Palsikar V.B."/>
            <person name="Mitreva M."/>
            <person name="Wilson R.K."/>
        </authorList>
    </citation>
    <scope>NUCLEOTIDE SEQUENCE [LARGE SCALE GENOMIC DNA]</scope>
    <source>
        <strain evidence="2 3">ATCC 15930</strain>
    </source>
</reference>
<evidence type="ECO:0000313" key="2">
    <source>
        <dbReference type="EMBL" id="KDR51219.1"/>
    </source>
</evidence>
<protein>
    <submittedName>
        <fullName evidence="2">DJ-1 family protein</fullName>
    </submittedName>
</protein>
<organism evidence="2 3">
    <name type="scientific">Hoylesella loescheii DSM 19665 = JCM 12249 = ATCC 15930</name>
    <dbReference type="NCBI Taxonomy" id="1122985"/>
    <lineage>
        <taxon>Bacteria</taxon>
        <taxon>Pseudomonadati</taxon>
        <taxon>Bacteroidota</taxon>
        <taxon>Bacteroidia</taxon>
        <taxon>Bacteroidales</taxon>
        <taxon>Prevotellaceae</taxon>
        <taxon>Hoylesella</taxon>
    </lineage>
</organism>
<dbReference type="Gene3D" id="3.40.50.880">
    <property type="match status" value="1"/>
</dbReference>
<name>A0A069QGT3_HOYLO</name>
<dbReference type="RefSeq" id="WP_018968019.1">
    <property type="nucleotide sequence ID" value="NZ_KB899219.1"/>
</dbReference>
<dbReference type="HOGENOM" id="CLU_000445_44_2_10"/>
<evidence type="ECO:0000259" key="1">
    <source>
        <dbReference type="Pfam" id="PF01965"/>
    </source>
</evidence>
<dbReference type="InterPro" id="IPR029062">
    <property type="entry name" value="Class_I_gatase-like"/>
</dbReference>
<dbReference type="PANTHER" id="PTHR48094">
    <property type="entry name" value="PROTEIN/NUCLEIC ACID DEGLYCASE DJ-1-RELATED"/>
    <property type="match status" value="1"/>
</dbReference>
<sequence length="189" mass="20381">MAKVYQFMADGFEDIEALAPVDILRRGGLDVITVSIMGREMVESTNGVCVKADMLFENANFDDADLLLLPGGLPGSTNLKEHKGLAEVLRRQAEAGRKIGAICAAPMVLGTLGLLQGKRATCYPGVEHTLHGAEYTAELVTVDGNIITGEGPAAAFPYAYTLLTLLVGRDKTEEIEVAMRYKHLMAERL</sequence>
<dbReference type="Pfam" id="PF01965">
    <property type="entry name" value="DJ-1_PfpI"/>
    <property type="match status" value="1"/>
</dbReference>
<dbReference type="PANTHER" id="PTHR48094:SF12">
    <property type="entry name" value="PARKINSON DISEASE PROTEIN 7 HOMOLOG"/>
    <property type="match status" value="1"/>
</dbReference>
<dbReference type="InterPro" id="IPR006287">
    <property type="entry name" value="DJ-1"/>
</dbReference>
<dbReference type="SUPFAM" id="SSF52317">
    <property type="entry name" value="Class I glutamine amidotransferase-like"/>
    <property type="match status" value="1"/>
</dbReference>
<dbReference type="eggNOG" id="COG0693">
    <property type="taxonomic scope" value="Bacteria"/>
</dbReference>
<keyword evidence="3" id="KW-1185">Reference proteome</keyword>
<accession>A0A069QGT3</accession>
<dbReference type="InterPro" id="IPR050325">
    <property type="entry name" value="Prot/Nucl_acid_deglycase"/>
</dbReference>
<dbReference type="CDD" id="cd03135">
    <property type="entry name" value="GATase1_DJ-1"/>
    <property type="match status" value="1"/>
</dbReference>
<dbReference type="InterPro" id="IPR002818">
    <property type="entry name" value="DJ-1/PfpI"/>
</dbReference>
<dbReference type="GO" id="GO:0005737">
    <property type="term" value="C:cytoplasm"/>
    <property type="evidence" value="ECO:0007669"/>
    <property type="project" value="TreeGrafter"/>
</dbReference>
<feature type="domain" description="DJ-1/PfpI" evidence="1">
    <location>
        <begin position="3"/>
        <end position="163"/>
    </location>
</feature>
<comment type="caution">
    <text evidence="2">The sequence shown here is derived from an EMBL/GenBank/DDBJ whole genome shotgun (WGS) entry which is preliminary data.</text>
</comment>
<dbReference type="NCBIfam" id="TIGR01383">
    <property type="entry name" value="not_thiJ"/>
    <property type="match status" value="1"/>
</dbReference>
<proteinExistence type="predicted"/>
<dbReference type="AlphaFoldDB" id="A0A069QGT3"/>
<dbReference type="EMBL" id="JNGW01000118">
    <property type="protein sequence ID" value="KDR51219.1"/>
    <property type="molecule type" value="Genomic_DNA"/>
</dbReference>